<keyword evidence="3" id="KW-1185">Reference proteome</keyword>
<feature type="transmembrane region" description="Helical" evidence="1">
    <location>
        <begin position="121"/>
        <end position="149"/>
    </location>
</feature>
<feature type="transmembrane region" description="Helical" evidence="1">
    <location>
        <begin position="296"/>
        <end position="315"/>
    </location>
</feature>
<evidence type="ECO:0000256" key="1">
    <source>
        <dbReference type="SAM" id="Phobius"/>
    </source>
</evidence>
<feature type="transmembrane region" description="Helical" evidence="1">
    <location>
        <begin position="344"/>
        <end position="366"/>
    </location>
</feature>
<dbReference type="RefSeq" id="WP_284824935.1">
    <property type="nucleotide sequence ID" value="NZ_CP126969.1"/>
</dbReference>
<organism evidence="2 3">
    <name type="scientific">Corynebacterium breve</name>
    <dbReference type="NCBI Taxonomy" id="3049799"/>
    <lineage>
        <taxon>Bacteria</taxon>
        <taxon>Bacillati</taxon>
        <taxon>Actinomycetota</taxon>
        <taxon>Actinomycetes</taxon>
        <taxon>Mycobacteriales</taxon>
        <taxon>Corynebacteriaceae</taxon>
        <taxon>Corynebacterium</taxon>
    </lineage>
</organism>
<feature type="transmembrane region" description="Helical" evidence="1">
    <location>
        <begin position="18"/>
        <end position="38"/>
    </location>
</feature>
<evidence type="ECO:0000313" key="3">
    <source>
        <dbReference type="Proteomes" id="UP001225598"/>
    </source>
</evidence>
<feature type="transmembrane region" description="Helical" evidence="1">
    <location>
        <begin position="161"/>
        <end position="183"/>
    </location>
</feature>
<feature type="transmembrane region" description="Helical" evidence="1">
    <location>
        <begin position="502"/>
        <end position="523"/>
    </location>
</feature>
<protein>
    <recommendedName>
        <fullName evidence="4">ABC transporter permease</fullName>
    </recommendedName>
</protein>
<feature type="transmembrane region" description="Helical" evidence="1">
    <location>
        <begin position="81"/>
        <end position="100"/>
    </location>
</feature>
<feature type="transmembrane region" description="Helical" evidence="1">
    <location>
        <begin position="238"/>
        <end position="258"/>
    </location>
</feature>
<accession>A0ABY8VFD1</accession>
<gene>
    <name evidence="2" type="ORF">QP027_11395</name>
</gene>
<feature type="transmembrane region" description="Helical" evidence="1">
    <location>
        <begin position="387"/>
        <end position="417"/>
    </location>
</feature>
<feature type="transmembrane region" description="Helical" evidence="1">
    <location>
        <begin position="462"/>
        <end position="482"/>
    </location>
</feature>
<name>A0ABY8VFD1_9CORY</name>
<keyword evidence="1" id="KW-0812">Transmembrane</keyword>
<reference evidence="2 3" key="1">
    <citation type="submission" date="2023-05" db="EMBL/GenBank/DDBJ databases">
        <title>Corynebacterium suedekumii sp. nov. and Corynebacterium breve sp. nov. isolated from raw cow's milk.</title>
        <authorList>
            <person name="Baer M.K."/>
            <person name="Mehl L."/>
            <person name="Hellmuth R."/>
            <person name="Marke G."/>
            <person name="Lipski A."/>
        </authorList>
    </citation>
    <scope>NUCLEOTIDE SEQUENCE [LARGE SCALE GENOMIC DNA]</scope>
    <source>
        <strain evidence="2 3">R4</strain>
    </source>
</reference>
<keyword evidence="1" id="KW-0472">Membrane</keyword>
<keyword evidence="1" id="KW-1133">Transmembrane helix</keyword>
<evidence type="ECO:0008006" key="4">
    <source>
        <dbReference type="Google" id="ProtNLM"/>
    </source>
</evidence>
<dbReference type="EMBL" id="CP126969">
    <property type="protein sequence ID" value="WIM67671.1"/>
    <property type="molecule type" value="Genomic_DNA"/>
</dbReference>
<sequence length="529" mass="57072">MKSVWTLTTFNLRLKRGFLLAWIVPLLAIVLVFPLAYFDYYPTLDERQGVVQGMQNNTGTRAIYGLIREPGTVGQMTTWEAAMWVGLLGSIMVVLLIVDIHRRREYTAIAELIRSTGTPRMAPWAAATLTGIISAFIVGLGSTGILIALQTHIDEITTKGSIAFGLTQFLAITGSMLLAQLVLGFISDGAALGKTALMTVAISYGIRIIADTQDISWLNWFSPLGWRELISAFTDDNFGNAAIAAGICLGLMLITGALERHREYATGIARLPHRAPRSKPVHGPLHLRWRLTRGGLVAWLVIIAITSAILLALSGDIAELVGGDDTTGEVFRDLLGGTDAFEAFIAYICQMVTITIAAAGIQQVTAYRREELTRTADLQRSTGLRRWVPLGATAVVANASLVVMVAVMHSAGAFGLYTQDSTLGEDYTSLAQASWSLLAPAVLLTGIAVAIVGIAPLGTQWAWAPLAFSAAVTLMGEILQLPEWLIDLSPLGHPQTPGTDEWWIPALMLTIGFVLNIAGLISAQRREIR</sequence>
<evidence type="ECO:0000313" key="2">
    <source>
        <dbReference type="EMBL" id="WIM67671.1"/>
    </source>
</evidence>
<feature type="transmembrane region" description="Helical" evidence="1">
    <location>
        <begin position="437"/>
        <end position="455"/>
    </location>
</feature>
<dbReference type="Proteomes" id="UP001225598">
    <property type="component" value="Chromosome"/>
</dbReference>
<proteinExistence type="predicted"/>
<feature type="transmembrane region" description="Helical" evidence="1">
    <location>
        <begin position="195"/>
        <end position="218"/>
    </location>
</feature>